<protein>
    <submittedName>
        <fullName evidence="1">Uncharacterized protein</fullName>
    </submittedName>
</protein>
<sequence length="33" mass="3584">LGAGGCRFCRGDDGPLRDRPVRTALRAAELDRL</sequence>
<name>A0A6J4VIG4_9BACT</name>
<accession>A0A6J4VIG4</accession>
<evidence type="ECO:0000313" key="1">
    <source>
        <dbReference type="EMBL" id="CAA9576803.1"/>
    </source>
</evidence>
<feature type="non-terminal residue" evidence="1">
    <location>
        <position position="1"/>
    </location>
</feature>
<reference evidence="1" key="1">
    <citation type="submission" date="2020-02" db="EMBL/GenBank/DDBJ databases">
        <authorList>
            <person name="Meier V. D."/>
        </authorList>
    </citation>
    <scope>NUCLEOTIDE SEQUENCE</scope>
    <source>
        <strain evidence="1">AVDCRST_MAG59</strain>
    </source>
</reference>
<feature type="non-terminal residue" evidence="1">
    <location>
        <position position="33"/>
    </location>
</feature>
<proteinExistence type="predicted"/>
<organism evidence="1">
    <name type="scientific">uncultured Thermomicrobiales bacterium</name>
    <dbReference type="NCBI Taxonomy" id="1645740"/>
    <lineage>
        <taxon>Bacteria</taxon>
        <taxon>Pseudomonadati</taxon>
        <taxon>Thermomicrobiota</taxon>
        <taxon>Thermomicrobia</taxon>
        <taxon>Thermomicrobiales</taxon>
        <taxon>environmental samples</taxon>
    </lineage>
</organism>
<dbReference type="AlphaFoldDB" id="A0A6J4VIG4"/>
<dbReference type="EMBL" id="CADCWF010000308">
    <property type="protein sequence ID" value="CAA9576803.1"/>
    <property type="molecule type" value="Genomic_DNA"/>
</dbReference>
<gene>
    <name evidence="1" type="ORF">AVDCRST_MAG59-4224</name>
</gene>